<dbReference type="EC" id="2.6.1.1" evidence="3"/>
<proteinExistence type="inferred from homology"/>
<dbReference type="AlphaFoldDB" id="B2ID04"/>
<dbReference type="EMBL" id="CP001016">
    <property type="protein sequence ID" value="ACB96769.1"/>
    <property type="molecule type" value="Genomic_DNA"/>
</dbReference>
<dbReference type="eggNOG" id="COG0436">
    <property type="taxonomic scope" value="Bacteria"/>
</dbReference>
<dbReference type="OrthoDB" id="9804407at2"/>
<dbReference type="InterPro" id="IPR015424">
    <property type="entry name" value="PyrdxlP-dep_Trfase"/>
</dbReference>
<dbReference type="Gene3D" id="3.40.640.10">
    <property type="entry name" value="Type I PLP-dependent aspartate aminotransferase-like (Major domain)"/>
    <property type="match status" value="1"/>
</dbReference>
<reference evidence="10" key="1">
    <citation type="submission" date="2008-03" db="EMBL/GenBank/DDBJ databases">
        <title>Complete sequence of chromosome of Beijerinckia indica subsp. indica ATCC 9039.</title>
        <authorList>
            <consortium name="US DOE Joint Genome Institute"/>
            <person name="Copeland A."/>
            <person name="Lucas S."/>
            <person name="Lapidus A."/>
            <person name="Glavina del Rio T."/>
            <person name="Dalin E."/>
            <person name="Tice H."/>
            <person name="Bruce D."/>
            <person name="Goodwin L."/>
            <person name="Pitluck S."/>
            <person name="LaButti K."/>
            <person name="Schmutz J."/>
            <person name="Larimer F."/>
            <person name="Land M."/>
            <person name="Hauser L."/>
            <person name="Kyrpides N."/>
            <person name="Mikhailova N."/>
            <person name="Dunfield P.F."/>
            <person name="Dedysh S.N."/>
            <person name="Liesack W."/>
            <person name="Saw J.H."/>
            <person name="Alam M."/>
            <person name="Chen Y."/>
            <person name="Murrell J.C."/>
            <person name="Richardson P."/>
        </authorList>
    </citation>
    <scope>NUCLEOTIDE SEQUENCE [LARGE SCALE GENOMIC DNA]</scope>
    <source>
        <strain evidence="10">ATCC 9039 / DSM 1715 / NCIMB 8712</strain>
    </source>
</reference>
<keyword evidence="6" id="KW-0663">Pyridoxal phosphate</keyword>
<dbReference type="STRING" id="395963.Bind_3209"/>
<evidence type="ECO:0000313" key="10">
    <source>
        <dbReference type="Proteomes" id="UP000001695"/>
    </source>
</evidence>
<dbReference type="Pfam" id="PF00155">
    <property type="entry name" value="Aminotran_1_2"/>
    <property type="match status" value="1"/>
</dbReference>
<dbReference type="GO" id="GO:0004069">
    <property type="term" value="F:L-aspartate:2-oxoglutarate aminotransferase activity"/>
    <property type="evidence" value="ECO:0007669"/>
    <property type="project" value="UniProtKB-EC"/>
</dbReference>
<accession>B2ID04</accession>
<dbReference type="GO" id="GO:0030170">
    <property type="term" value="F:pyridoxal phosphate binding"/>
    <property type="evidence" value="ECO:0007669"/>
    <property type="project" value="InterPro"/>
</dbReference>
<dbReference type="InterPro" id="IPR004839">
    <property type="entry name" value="Aminotransferase_I/II_large"/>
</dbReference>
<gene>
    <name evidence="9" type="ordered locus">Bind_3209</name>
</gene>
<evidence type="ECO:0000256" key="3">
    <source>
        <dbReference type="ARBA" id="ARBA00012753"/>
    </source>
</evidence>
<dbReference type="CDD" id="cd00609">
    <property type="entry name" value="AAT_like"/>
    <property type="match status" value="1"/>
</dbReference>
<dbReference type="GO" id="GO:0006520">
    <property type="term" value="P:amino acid metabolic process"/>
    <property type="evidence" value="ECO:0007669"/>
    <property type="project" value="InterPro"/>
</dbReference>
<dbReference type="SUPFAM" id="SSF53383">
    <property type="entry name" value="PLP-dependent transferases"/>
    <property type="match status" value="1"/>
</dbReference>
<evidence type="ECO:0000256" key="6">
    <source>
        <dbReference type="ARBA" id="ARBA00022898"/>
    </source>
</evidence>
<name>B2ID04_BEII9</name>
<dbReference type="Gene3D" id="3.90.1150.10">
    <property type="entry name" value="Aspartate Aminotransferase, domain 1"/>
    <property type="match status" value="1"/>
</dbReference>
<keyword evidence="10" id="KW-1185">Reference proteome</keyword>
<evidence type="ECO:0000256" key="5">
    <source>
        <dbReference type="ARBA" id="ARBA00022679"/>
    </source>
</evidence>
<comment type="similarity">
    <text evidence="2">Belongs to the class-I pyridoxal-phosphate-dependent aminotransferase family.</text>
</comment>
<evidence type="ECO:0000313" key="9">
    <source>
        <dbReference type="EMBL" id="ACB96769.1"/>
    </source>
</evidence>
<keyword evidence="5 9" id="KW-0808">Transferase</keyword>
<dbReference type="HOGENOM" id="CLU_017584_4_3_5"/>
<comment type="catalytic activity">
    <reaction evidence="7">
        <text>L-aspartate + 2-oxoglutarate = oxaloacetate + L-glutamate</text>
        <dbReference type="Rhea" id="RHEA:21824"/>
        <dbReference type="ChEBI" id="CHEBI:16452"/>
        <dbReference type="ChEBI" id="CHEBI:16810"/>
        <dbReference type="ChEBI" id="CHEBI:29985"/>
        <dbReference type="ChEBI" id="CHEBI:29991"/>
        <dbReference type="EC" id="2.6.1.1"/>
    </reaction>
</comment>
<evidence type="ECO:0000256" key="7">
    <source>
        <dbReference type="ARBA" id="ARBA00049185"/>
    </source>
</evidence>
<protein>
    <recommendedName>
        <fullName evidence="3">aspartate transaminase</fullName>
        <ecNumber evidence="3">2.6.1.1</ecNumber>
    </recommendedName>
</protein>
<keyword evidence="4 9" id="KW-0032">Aminotransferase</keyword>
<sequence>MTIEFSSSVALPVARPEPSPEALAAPESGIVEVFAYGRGRQGLIPLFVGEGDLPTPPFIVEAASRSLTEGETFYTYQAGVPELRAAIAAYMSRHYGAIYERTVAPFSPEQFFVTIGGMHALQIALRLVARADEEVIVPTPAWPNFHGALSVLGARPITVPMLFQNNGSPGWTLDFDRIEASITPATRCLIVNTPSNPTGWVASLKDLETLLALTRRHGLWLVADEIYGRMTFNGERAPSFHDIMEKDDNILFLQTFSKNWAMTGLRLGWLEAPRSLAPIIENLIQYSTSGVAVPWQRAATVALEQGEDFFQQSLRRIHQGRTILYEGLKKTGRIIAAEPEGAFYLFCKVMGETDTRQLALRLIDEANVGVAPGTAFGPGGEEFLRLCFARDPALLTEAVRRLSLWLEQHG</sequence>
<dbReference type="KEGG" id="bid:Bind_3209"/>
<comment type="cofactor">
    <cofactor evidence="1">
        <name>pyridoxal 5'-phosphate</name>
        <dbReference type="ChEBI" id="CHEBI:597326"/>
    </cofactor>
</comment>
<evidence type="ECO:0000256" key="1">
    <source>
        <dbReference type="ARBA" id="ARBA00001933"/>
    </source>
</evidence>
<dbReference type="InterPro" id="IPR015421">
    <property type="entry name" value="PyrdxlP-dep_Trfase_major"/>
</dbReference>
<reference evidence="9 10" key="2">
    <citation type="journal article" date="2010" name="J. Bacteriol.">
        <title>Complete genome sequence of Beijerinckia indica subsp. indica.</title>
        <authorList>
            <person name="Tamas I."/>
            <person name="Dedysh S.N."/>
            <person name="Liesack W."/>
            <person name="Stott M.B."/>
            <person name="Alam M."/>
            <person name="Murrell J.C."/>
            <person name="Dunfield P.F."/>
        </authorList>
    </citation>
    <scope>NUCLEOTIDE SEQUENCE [LARGE SCALE GENOMIC DNA]</scope>
    <source>
        <strain evidence="10">ATCC 9039 / DSM 1715 / NCIMB 8712</strain>
    </source>
</reference>
<dbReference type="NCBIfam" id="NF004770">
    <property type="entry name" value="PRK06108.1"/>
    <property type="match status" value="1"/>
</dbReference>
<dbReference type="InterPro" id="IPR050596">
    <property type="entry name" value="AspAT/PAT-like"/>
</dbReference>
<feature type="domain" description="Aminotransferase class I/classII large" evidence="8">
    <location>
        <begin position="44"/>
        <end position="402"/>
    </location>
</feature>
<dbReference type="InterPro" id="IPR015422">
    <property type="entry name" value="PyrdxlP-dep_Trfase_small"/>
</dbReference>
<evidence type="ECO:0000259" key="8">
    <source>
        <dbReference type="Pfam" id="PF00155"/>
    </source>
</evidence>
<evidence type="ECO:0000256" key="4">
    <source>
        <dbReference type="ARBA" id="ARBA00022576"/>
    </source>
</evidence>
<organism evidence="9 10">
    <name type="scientific">Beijerinckia indica subsp. indica (strain ATCC 9039 / DSM 1715 / NCIMB 8712)</name>
    <dbReference type="NCBI Taxonomy" id="395963"/>
    <lineage>
        <taxon>Bacteria</taxon>
        <taxon>Pseudomonadati</taxon>
        <taxon>Pseudomonadota</taxon>
        <taxon>Alphaproteobacteria</taxon>
        <taxon>Hyphomicrobiales</taxon>
        <taxon>Beijerinckiaceae</taxon>
        <taxon>Beijerinckia</taxon>
    </lineage>
</organism>
<dbReference type="Proteomes" id="UP000001695">
    <property type="component" value="Chromosome"/>
</dbReference>
<dbReference type="PANTHER" id="PTHR46383">
    <property type="entry name" value="ASPARTATE AMINOTRANSFERASE"/>
    <property type="match status" value="1"/>
</dbReference>
<dbReference type="RefSeq" id="WP_012386117.1">
    <property type="nucleotide sequence ID" value="NC_010581.1"/>
</dbReference>
<evidence type="ECO:0000256" key="2">
    <source>
        <dbReference type="ARBA" id="ARBA00007441"/>
    </source>
</evidence>